<dbReference type="EMBL" id="MKZS01000001">
    <property type="protein sequence ID" value="OLT59648.1"/>
    <property type="molecule type" value="Genomic_DNA"/>
</dbReference>
<proteinExistence type="predicted"/>
<protein>
    <submittedName>
        <fullName evidence="2">Uncharacterized protein</fullName>
    </submittedName>
</protein>
<evidence type="ECO:0000256" key="1">
    <source>
        <dbReference type="SAM" id="Phobius"/>
    </source>
</evidence>
<organism evidence="2 3">
    <name type="scientific">Moorena bouillonii PNG</name>
    <dbReference type="NCBI Taxonomy" id="568701"/>
    <lineage>
        <taxon>Bacteria</taxon>
        <taxon>Bacillati</taxon>
        <taxon>Cyanobacteriota</taxon>
        <taxon>Cyanophyceae</taxon>
        <taxon>Coleofasciculales</taxon>
        <taxon>Coleofasciculaceae</taxon>
        <taxon>Moorena</taxon>
    </lineage>
</organism>
<evidence type="ECO:0000313" key="2">
    <source>
        <dbReference type="EMBL" id="OLT59648.1"/>
    </source>
</evidence>
<keyword evidence="1" id="KW-0812">Transmembrane</keyword>
<comment type="caution">
    <text evidence="2">The sequence shown here is derived from an EMBL/GenBank/DDBJ whole genome shotgun (WGS) entry which is preliminary data.</text>
</comment>
<reference evidence="2 3" key="1">
    <citation type="submission" date="2016-10" db="EMBL/GenBank/DDBJ databases">
        <title>Comparative genomics uncovers the prolific and rare metabolic potential of the cyanobacterial genus Moorea.</title>
        <authorList>
            <person name="Leao T."/>
            <person name="Castelao G."/>
            <person name="Korobeynikov A."/>
            <person name="Monroe E.A."/>
            <person name="Podell S."/>
            <person name="Glukhov E."/>
            <person name="Allen E."/>
            <person name="Gerwick W.H."/>
            <person name="Gerwick L."/>
        </authorList>
    </citation>
    <scope>NUCLEOTIDE SEQUENCE [LARGE SCALE GENOMIC DNA]</scope>
    <source>
        <strain evidence="2 3">PNG5-198</strain>
    </source>
</reference>
<dbReference type="RefSeq" id="WP_075899210.1">
    <property type="nucleotide sequence ID" value="NZ_MKZS01000001.1"/>
</dbReference>
<keyword evidence="3" id="KW-1185">Reference proteome</keyword>
<dbReference type="AlphaFoldDB" id="A0A1U7N111"/>
<name>A0A1U7N111_9CYAN</name>
<keyword evidence="1" id="KW-1133">Transmembrane helix</keyword>
<gene>
    <name evidence="2" type="ORF">BJP37_12015</name>
</gene>
<accession>A0A1U7N111</accession>
<keyword evidence="1" id="KW-0472">Membrane</keyword>
<sequence>MPNYKQDQKQDQNQPKQPRSLVKNFLWVGIGIATLLITGKAAIFGYQQWLSHHEERVFVETMEDLMINKDFVECMNKALEIPETSHNYSNAQAFLNQCAQGQLEQANKVVKNQEFKPVDENYKLAIKLAKQIPSSTSVYNQAQEAILKWNEKLKQVVGVEGFSDGIYLYHNEKEFDRYIILEKQGNTILGTRYTFQSDDILCFRGVIRRNLVEEVIGIFSGIDFRPEIKDIDPIDLSKWYRISWDKASKSSNEALQYAYYYRHHNIESCRKDFVEQIP</sequence>
<dbReference type="Proteomes" id="UP000186657">
    <property type="component" value="Unassembled WGS sequence"/>
</dbReference>
<feature type="transmembrane region" description="Helical" evidence="1">
    <location>
        <begin position="25"/>
        <end position="46"/>
    </location>
</feature>
<evidence type="ECO:0000313" key="3">
    <source>
        <dbReference type="Proteomes" id="UP000186657"/>
    </source>
</evidence>